<feature type="transmembrane region" description="Helical" evidence="1">
    <location>
        <begin position="13"/>
        <end position="32"/>
    </location>
</feature>
<protein>
    <submittedName>
        <fullName evidence="2">Tight adherance operon protein</fullName>
    </submittedName>
</protein>
<organism evidence="2 3">
    <name type="scientific">Leminorella grimontii</name>
    <dbReference type="NCBI Taxonomy" id="82981"/>
    <lineage>
        <taxon>Bacteria</taxon>
        <taxon>Pseudomonadati</taxon>
        <taxon>Pseudomonadota</taxon>
        <taxon>Gammaproteobacteria</taxon>
        <taxon>Enterobacterales</taxon>
        <taxon>Budviciaceae</taxon>
        <taxon>Leminorella</taxon>
    </lineage>
</organism>
<keyword evidence="1" id="KW-0472">Membrane</keyword>
<evidence type="ECO:0000313" key="2">
    <source>
        <dbReference type="EMBL" id="GKX56526.1"/>
    </source>
</evidence>
<proteinExistence type="predicted"/>
<reference evidence="2" key="1">
    <citation type="submission" date="2022-06" db="EMBL/GenBank/DDBJ databases">
        <title>Draft genome sequences of Leminorella grimontii str. JCM5902.</title>
        <authorList>
            <person name="Wakabayashi Y."/>
            <person name="Kojima K."/>
        </authorList>
    </citation>
    <scope>NUCLEOTIDE SEQUENCE</scope>
    <source>
        <strain evidence="2">JCM 5902</strain>
    </source>
</reference>
<evidence type="ECO:0000256" key="1">
    <source>
        <dbReference type="SAM" id="Phobius"/>
    </source>
</evidence>
<gene>
    <name evidence="2" type="primary">tadF</name>
    <name evidence="2" type="ORF">SOASR030_26380</name>
</gene>
<comment type="caution">
    <text evidence="2">The sequence shown here is derived from an EMBL/GenBank/DDBJ whole genome shotgun (WGS) entry which is preliminary data.</text>
</comment>
<dbReference type="InterPro" id="IPR031582">
    <property type="entry name" value="TadF"/>
</dbReference>
<dbReference type="EMBL" id="BRLH01000006">
    <property type="protein sequence ID" value="GKX56526.1"/>
    <property type="molecule type" value="Genomic_DNA"/>
</dbReference>
<dbReference type="Proteomes" id="UP001058124">
    <property type="component" value="Unassembled WGS sequence"/>
</dbReference>
<accession>A0AAV5N377</accession>
<dbReference type="Pfam" id="PF16964">
    <property type="entry name" value="TadF"/>
    <property type="match status" value="1"/>
</dbReference>
<evidence type="ECO:0000313" key="3">
    <source>
        <dbReference type="Proteomes" id="UP001058124"/>
    </source>
</evidence>
<dbReference type="AlphaFoldDB" id="A0AAV5N377"/>
<keyword evidence="1" id="KW-1133">Transmembrane helix</keyword>
<keyword evidence="1" id="KW-0812">Transmembrane</keyword>
<keyword evidence="3" id="KW-1185">Reference proteome</keyword>
<name>A0AAV5N377_9GAMM</name>
<sequence length="186" mass="21108">MWTNQRGAVAVEFGLIALVLIFFIMFLVDLMLQQALVGKLDRVTYSVAGTLRERTQLYGSDEYLSQEQAEQAVLLAKKTLQNMHSDADLSKLSATVEELHFVDLKLLSSDRKEISRYNRYHVGAASCEPYSKLDTLQELSPKGSYNRWVPMYQVTLCLPSASWFKKLTDFNSEGAQQKSFAIVVVR</sequence>